<keyword evidence="3" id="KW-1185">Reference proteome</keyword>
<dbReference type="InterPro" id="IPR052894">
    <property type="entry name" value="AsmA-related"/>
</dbReference>
<evidence type="ECO:0000259" key="1">
    <source>
        <dbReference type="Pfam" id="PF05170"/>
    </source>
</evidence>
<dbReference type="PANTHER" id="PTHR30441">
    <property type="entry name" value="DUF748 DOMAIN-CONTAINING PROTEIN"/>
    <property type="match status" value="1"/>
</dbReference>
<comment type="caution">
    <text evidence="2">The sequence shown here is derived from an EMBL/GenBank/DDBJ whole genome shotgun (WGS) entry which is preliminary data.</text>
</comment>
<dbReference type="RefSeq" id="WP_345332674.1">
    <property type="nucleotide sequence ID" value="NZ_BAABJZ010000005.1"/>
</dbReference>
<dbReference type="PANTHER" id="PTHR30441:SF4">
    <property type="entry name" value="PROTEIN ASMA"/>
    <property type="match status" value="1"/>
</dbReference>
<dbReference type="EMBL" id="BAABJZ010000005">
    <property type="protein sequence ID" value="GAA4873745.1"/>
    <property type="molecule type" value="Genomic_DNA"/>
</dbReference>
<organism evidence="2 3">
    <name type="scientific">Ferrimonas pelagia</name>
    <dbReference type="NCBI Taxonomy" id="1177826"/>
    <lineage>
        <taxon>Bacteria</taxon>
        <taxon>Pseudomonadati</taxon>
        <taxon>Pseudomonadota</taxon>
        <taxon>Gammaproteobacteria</taxon>
        <taxon>Alteromonadales</taxon>
        <taxon>Ferrimonadaceae</taxon>
        <taxon>Ferrimonas</taxon>
    </lineage>
</organism>
<dbReference type="Proteomes" id="UP001499988">
    <property type="component" value="Unassembled WGS sequence"/>
</dbReference>
<name>A0ABP9EBI0_9GAMM</name>
<accession>A0ABP9EBI0</accession>
<evidence type="ECO:0000313" key="2">
    <source>
        <dbReference type="EMBL" id="GAA4873745.1"/>
    </source>
</evidence>
<sequence>MQLIKWILITFAVLLALAVGYLTLFFDLNSVKQVLAERVEQSTGRSLRIEGDIGWSVYPSLGLSLHQISFSNVEGAGLPPMLTLDQAQLAVALLPLLRGQIEIGAVSLSGVTASLVTLADGRNSFSGLVPEGAEADESVAAESVPAQQDWHLGHLQLDDLIIQYEDQQQQSRQSLTLEHLSLTDLSPGGEAPLQLSLVLDDGRTQVSSEASAVLQLSSDLQQISLSQWQQSLSIRGEAVPEHKQSLSLAFNAELDRVANAFQLSALEMRWQEFLFEGEGRLSLSGVRPELVFKGEGNSLDLTPLMPSQTAAQQAEETTSPSDEEPDLAVLKAADLDISVRLASLVAAPYRVDDAELDLQLRDGKLILQRLAGQSFEGQFELSATLDGGTEPARYSFQQRLTGLALQPMLQTVADTDLLAGRAALSVTGQGRGLSEQALQRLEANGQLSVTDGALYGVNLAKMIREGEAKLKGDLDATASAEQTDFSSLDMRLEIKNGMLATEDIRLASPLLRLDGRGTVGLSSQALNYQLVVALVGSLEGQGGKTVEQLRDVPIPLKVAGTVSAPEYGLDLDALIGNQIEQEKEKLEKKLKDKLFEKLGEF</sequence>
<evidence type="ECO:0000313" key="3">
    <source>
        <dbReference type="Proteomes" id="UP001499988"/>
    </source>
</evidence>
<protein>
    <submittedName>
        <fullName evidence="2">AsmA family protein</fullName>
    </submittedName>
</protein>
<reference evidence="3" key="1">
    <citation type="journal article" date="2019" name="Int. J. Syst. Evol. Microbiol.">
        <title>The Global Catalogue of Microorganisms (GCM) 10K type strain sequencing project: providing services to taxonomists for standard genome sequencing and annotation.</title>
        <authorList>
            <consortium name="The Broad Institute Genomics Platform"/>
            <consortium name="The Broad Institute Genome Sequencing Center for Infectious Disease"/>
            <person name="Wu L."/>
            <person name="Ma J."/>
        </authorList>
    </citation>
    <scope>NUCLEOTIDE SEQUENCE [LARGE SCALE GENOMIC DNA]</scope>
    <source>
        <strain evidence="3">JCM 18401</strain>
    </source>
</reference>
<proteinExistence type="predicted"/>
<dbReference type="Pfam" id="PF05170">
    <property type="entry name" value="AsmA"/>
    <property type="match status" value="2"/>
</dbReference>
<dbReference type="InterPro" id="IPR007844">
    <property type="entry name" value="AsmA"/>
</dbReference>
<feature type="domain" description="AsmA" evidence="1">
    <location>
        <begin position="6"/>
        <end position="171"/>
    </location>
</feature>
<feature type="domain" description="AsmA" evidence="1">
    <location>
        <begin position="189"/>
        <end position="503"/>
    </location>
</feature>
<gene>
    <name evidence="2" type="ORF">GCM10023333_03230</name>
</gene>